<dbReference type="AlphaFoldDB" id="A0A1L9V6U8"/>
<dbReference type="GO" id="GO:0051087">
    <property type="term" value="F:protein-folding chaperone binding"/>
    <property type="evidence" value="ECO:0007669"/>
    <property type="project" value="InterPro"/>
</dbReference>
<comment type="similarity">
    <text evidence="1">Belongs to the SGT1 family.</text>
</comment>
<sequence length="461" mass="49271">MNAASQGDKALSTSDTLSAIKHFTQALVELPRAPAYYIKRSTAYSRVKAADGGPKSTASLRDAETALTLARERGKRELILSAQMRRGVALYQLERFGDAGFVFEMIQEKTSGGGAAVEGKGKEEEVRDAMGAGGAAKKNGYEQELPIWVAKVKGRLNKLGEGDEKGVVSVKEYPSDVWVPTEKELKAQLEALKSGKTEAEENVSGAGQKSEDAAKTDKNGAASAPSTATPSAIPVPEKIRHEWYQSNDSVVVTLYVKGIAKDSVATDLKDGSLSLQFPLPSGTDYDFTLDPFFATIDPSTSKVSVMSTKIEITLRKQTPGQKWNALEASATNVKFADRQAATDSKPTTDKGPSYPTSSRHGAKDWDKVASSLDKKPKSKKDKKKEAGKDGSGNESDGAESVDSDFGGGDAVDGFFKKLYASADPDTRRAMTKSYVESQGTSLSTNWGEVGKGKVEARPPSD</sequence>
<dbReference type="Proteomes" id="UP000184300">
    <property type="component" value="Unassembled WGS sequence"/>
</dbReference>
<dbReference type="InterPro" id="IPR008978">
    <property type="entry name" value="HSP20-like_chaperone"/>
</dbReference>
<dbReference type="PANTHER" id="PTHR45862">
    <property type="entry name" value="PROTEIN SGT1 HOMOLOG"/>
    <property type="match status" value="1"/>
</dbReference>
<dbReference type="InterPro" id="IPR044563">
    <property type="entry name" value="Sgt1-like"/>
</dbReference>
<dbReference type="CDD" id="cd06466">
    <property type="entry name" value="p23_CS_SGT1_like"/>
    <property type="match status" value="1"/>
</dbReference>
<feature type="compositionally biased region" description="Basic and acidic residues" evidence="2">
    <location>
        <begin position="209"/>
        <end position="218"/>
    </location>
</feature>
<proteinExistence type="inferred from homology"/>
<evidence type="ECO:0000313" key="5">
    <source>
        <dbReference type="EMBL" id="OJJ79643.1"/>
    </source>
</evidence>
<evidence type="ECO:0000313" key="6">
    <source>
        <dbReference type="Proteomes" id="UP000184300"/>
    </source>
</evidence>
<dbReference type="Pfam" id="PF05002">
    <property type="entry name" value="SGS"/>
    <property type="match status" value="1"/>
</dbReference>
<organism evidence="5 6">
    <name type="scientific">Aspergillus glaucus CBS 516.65</name>
    <dbReference type="NCBI Taxonomy" id="1160497"/>
    <lineage>
        <taxon>Eukaryota</taxon>
        <taxon>Fungi</taxon>
        <taxon>Dikarya</taxon>
        <taxon>Ascomycota</taxon>
        <taxon>Pezizomycotina</taxon>
        <taxon>Eurotiomycetes</taxon>
        <taxon>Eurotiomycetidae</taxon>
        <taxon>Eurotiales</taxon>
        <taxon>Aspergillaceae</taxon>
        <taxon>Aspergillus</taxon>
        <taxon>Aspergillus subgen. Aspergillus</taxon>
    </lineage>
</organism>
<evidence type="ECO:0000256" key="2">
    <source>
        <dbReference type="SAM" id="MobiDB-lite"/>
    </source>
</evidence>
<dbReference type="RefSeq" id="XP_022396341.1">
    <property type="nucleotide sequence ID" value="XM_022545123.1"/>
</dbReference>
<dbReference type="InterPro" id="IPR007052">
    <property type="entry name" value="CS_dom"/>
</dbReference>
<dbReference type="Gene3D" id="1.25.40.10">
    <property type="entry name" value="Tetratricopeptide repeat domain"/>
    <property type="match status" value="1"/>
</dbReference>
<dbReference type="InterPro" id="IPR007699">
    <property type="entry name" value="SGS_dom"/>
</dbReference>
<dbReference type="SUPFAM" id="SSF48452">
    <property type="entry name" value="TPR-like"/>
    <property type="match status" value="1"/>
</dbReference>
<feature type="compositionally biased region" description="Basic and acidic residues" evidence="2">
    <location>
        <begin position="450"/>
        <end position="461"/>
    </location>
</feature>
<feature type="compositionally biased region" description="Basic and acidic residues" evidence="2">
    <location>
        <begin position="361"/>
        <end position="375"/>
    </location>
</feature>
<feature type="domain" description="CS" evidence="4">
    <location>
        <begin position="236"/>
        <end position="327"/>
    </location>
</feature>
<reference evidence="6" key="1">
    <citation type="journal article" date="2017" name="Genome Biol.">
        <title>Comparative genomics reveals high biological diversity and specific adaptations in the industrially and medically important fungal genus Aspergillus.</title>
        <authorList>
            <person name="de Vries R.P."/>
            <person name="Riley R."/>
            <person name="Wiebenga A."/>
            <person name="Aguilar-Osorio G."/>
            <person name="Amillis S."/>
            <person name="Uchima C.A."/>
            <person name="Anderluh G."/>
            <person name="Asadollahi M."/>
            <person name="Askin M."/>
            <person name="Barry K."/>
            <person name="Battaglia E."/>
            <person name="Bayram O."/>
            <person name="Benocci T."/>
            <person name="Braus-Stromeyer S.A."/>
            <person name="Caldana C."/>
            <person name="Canovas D."/>
            <person name="Cerqueira G.C."/>
            <person name="Chen F."/>
            <person name="Chen W."/>
            <person name="Choi C."/>
            <person name="Clum A."/>
            <person name="Dos Santos R.A."/>
            <person name="Damasio A.R."/>
            <person name="Diallinas G."/>
            <person name="Emri T."/>
            <person name="Fekete E."/>
            <person name="Flipphi M."/>
            <person name="Freyberg S."/>
            <person name="Gallo A."/>
            <person name="Gournas C."/>
            <person name="Habgood R."/>
            <person name="Hainaut M."/>
            <person name="Harispe M.L."/>
            <person name="Henrissat B."/>
            <person name="Hilden K.S."/>
            <person name="Hope R."/>
            <person name="Hossain A."/>
            <person name="Karabika E."/>
            <person name="Karaffa L."/>
            <person name="Karanyi Z."/>
            <person name="Krasevec N."/>
            <person name="Kuo A."/>
            <person name="Kusch H."/>
            <person name="LaButti K."/>
            <person name="Lagendijk E.L."/>
            <person name="Lapidus A."/>
            <person name="Levasseur A."/>
            <person name="Lindquist E."/>
            <person name="Lipzen A."/>
            <person name="Logrieco A.F."/>
            <person name="MacCabe A."/>
            <person name="Maekelae M.R."/>
            <person name="Malavazi I."/>
            <person name="Melin P."/>
            <person name="Meyer V."/>
            <person name="Mielnichuk N."/>
            <person name="Miskei M."/>
            <person name="Molnar A.P."/>
            <person name="Mule G."/>
            <person name="Ngan C.Y."/>
            <person name="Orejas M."/>
            <person name="Orosz E."/>
            <person name="Ouedraogo J.P."/>
            <person name="Overkamp K.M."/>
            <person name="Park H.-S."/>
            <person name="Perrone G."/>
            <person name="Piumi F."/>
            <person name="Punt P.J."/>
            <person name="Ram A.F."/>
            <person name="Ramon A."/>
            <person name="Rauscher S."/>
            <person name="Record E."/>
            <person name="Riano-Pachon D.M."/>
            <person name="Robert V."/>
            <person name="Roehrig J."/>
            <person name="Ruller R."/>
            <person name="Salamov A."/>
            <person name="Salih N.S."/>
            <person name="Samson R.A."/>
            <person name="Sandor E."/>
            <person name="Sanguinetti M."/>
            <person name="Schuetze T."/>
            <person name="Sepcic K."/>
            <person name="Shelest E."/>
            <person name="Sherlock G."/>
            <person name="Sophianopoulou V."/>
            <person name="Squina F.M."/>
            <person name="Sun H."/>
            <person name="Susca A."/>
            <person name="Todd R.B."/>
            <person name="Tsang A."/>
            <person name="Unkles S.E."/>
            <person name="van de Wiele N."/>
            <person name="van Rossen-Uffink D."/>
            <person name="Oliveira J.V."/>
            <person name="Vesth T.C."/>
            <person name="Visser J."/>
            <person name="Yu J.-H."/>
            <person name="Zhou M."/>
            <person name="Andersen M.R."/>
            <person name="Archer D.B."/>
            <person name="Baker S.E."/>
            <person name="Benoit I."/>
            <person name="Brakhage A.A."/>
            <person name="Braus G.H."/>
            <person name="Fischer R."/>
            <person name="Frisvad J.C."/>
            <person name="Goldman G.H."/>
            <person name="Houbraken J."/>
            <person name="Oakley B."/>
            <person name="Pocsi I."/>
            <person name="Scazzocchio C."/>
            <person name="Seiboth B."/>
            <person name="vanKuyk P.A."/>
            <person name="Wortman J."/>
            <person name="Dyer P.S."/>
            <person name="Grigoriev I.V."/>
        </authorList>
    </citation>
    <scope>NUCLEOTIDE SEQUENCE [LARGE SCALE GENOMIC DNA]</scope>
    <source>
        <strain evidence="6">CBS 516.65</strain>
    </source>
</reference>
<evidence type="ECO:0000259" key="4">
    <source>
        <dbReference type="PROSITE" id="PS51203"/>
    </source>
</evidence>
<evidence type="ECO:0008006" key="7">
    <source>
        <dbReference type="Google" id="ProtNLM"/>
    </source>
</evidence>
<dbReference type="GeneID" id="34461384"/>
<dbReference type="OrthoDB" id="1898560at2759"/>
<protein>
    <recommendedName>
        <fullName evidence="7">CS domain-containing protein</fullName>
    </recommendedName>
</protein>
<dbReference type="Gene3D" id="2.60.40.790">
    <property type="match status" value="1"/>
</dbReference>
<dbReference type="InterPro" id="IPR011990">
    <property type="entry name" value="TPR-like_helical_dom_sf"/>
</dbReference>
<feature type="compositionally biased region" description="Low complexity" evidence="2">
    <location>
        <begin position="221"/>
        <end position="232"/>
    </location>
</feature>
<dbReference type="SUPFAM" id="SSF49764">
    <property type="entry name" value="HSP20-like chaperones"/>
    <property type="match status" value="1"/>
</dbReference>
<keyword evidence="6" id="KW-1185">Reference proteome</keyword>
<feature type="region of interest" description="Disordered" evidence="2">
    <location>
        <begin position="192"/>
        <end position="234"/>
    </location>
</feature>
<evidence type="ECO:0000256" key="1">
    <source>
        <dbReference type="ARBA" id="ARBA00008509"/>
    </source>
</evidence>
<evidence type="ECO:0000259" key="3">
    <source>
        <dbReference type="PROSITE" id="PS51048"/>
    </source>
</evidence>
<dbReference type="EMBL" id="KV878916">
    <property type="protein sequence ID" value="OJJ79643.1"/>
    <property type="molecule type" value="Genomic_DNA"/>
</dbReference>
<name>A0A1L9V6U8_ASPGL</name>
<dbReference type="PROSITE" id="PS51203">
    <property type="entry name" value="CS"/>
    <property type="match status" value="1"/>
</dbReference>
<dbReference type="PROSITE" id="PS51048">
    <property type="entry name" value="SGS"/>
    <property type="match status" value="1"/>
</dbReference>
<gene>
    <name evidence="5" type="ORF">ASPGLDRAFT_39749</name>
</gene>
<dbReference type="VEuPathDB" id="FungiDB:ASPGLDRAFT_39749"/>
<feature type="region of interest" description="Disordered" evidence="2">
    <location>
        <begin position="334"/>
        <end position="408"/>
    </location>
</feature>
<feature type="region of interest" description="Disordered" evidence="2">
    <location>
        <begin position="420"/>
        <end position="461"/>
    </location>
</feature>
<dbReference type="STRING" id="1160497.A0A1L9V6U8"/>
<dbReference type="Pfam" id="PF04969">
    <property type="entry name" value="CS"/>
    <property type="match status" value="1"/>
</dbReference>
<accession>A0A1L9V6U8</accession>
<feature type="domain" description="SGS" evidence="3">
    <location>
        <begin position="353"/>
        <end position="461"/>
    </location>
</feature>
<feature type="compositionally biased region" description="Polar residues" evidence="2">
    <location>
        <begin position="434"/>
        <end position="446"/>
    </location>
</feature>